<dbReference type="PANTHER" id="PTHR34580">
    <property type="match status" value="1"/>
</dbReference>
<dbReference type="Gene3D" id="1.10.10.10">
    <property type="entry name" value="Winged helix-like DNA-binding domain superfamily/Winged helix DNA-binding domain"/>
    <property type="match status" value="1"/>
</dbReference>
<accession>A0A2T4S869</accession>
<evidence type="ECO:0000259" key="4">
    <source>
        <dbReference type="PROSITE" id="PS51000"/>
    </source>
</evidence>
<dbReference type="GO" id="GO:0003700">
    <property type="term" value="F:DNA-binding transcription factor activity"/>
    <property type="evidence" value="ECO:0007669"/>
    <property type="project" value="InterPro"/>
</dbReference>
<dbReference type="GO" id="GO:0005988">
    <property type="term" value="P:lactose metabolic process"/>
    <property type="evidence" value="ECO:0007669"/>
    <property type="project" value="UniProtKB-KW"/>
</dbReference>
<evidence type="ECO:0000313" key="6">
    <source>
        <dbReference type="EMBL" id="SUM53812.1"/>
    </source>
</evidence>
<dbReference type="EMBL" id="UHDS01000001">
    <property type="protein sequence ID" value="SUM53812.1"/>
    <property type="molecule type" value="Genomic_DNA"/>
</dbReference>
<keyword evidence="3" id="KW-0804">Transcription</keyword>
<protein>
    <submittedName>
        <fullName evidence="5 6">Transcriptional regulator</fullName>
    </submittedName>
</protein>
<dbReference type="EMBL" id="PZHR01000083">
    <property type="protein sequence ID" value="PTK57873.1"/>
    <property type="molecule type" value="Genomic_DNA"/>
</dbReference>
<evidence type="ECO:0000313" key="5">
    <source>
        <dbReference type="EMBL" id="PTK57873.1"/>
    </source>
</evidence>
<dbReference type="PANTHER" id="PTHR34580:SF9">
    <property type="entry name" value="SLL5097 PROTEIN"/>
    <property type="match status" value="1"/>
</dbReference>
<sequence>MKKSERLNQELIFLSNKSTFHLKDIMQAFSISKRTALRDIQELEALGLALYVENGRYGGYKLISQNLLTPIYFNNNEILAIFFALKALDILSNTPFEKSYEQIKEKLFASLPNEKQQDIAKVLKYIHYYNVAPINSADNLERILTSIMDEERVYITYTQYEYEETEIQIYDLFYRNGIWFCSAYDFSKKSWRTYRCDYIMKLIISKGKQSLSRKELEDIKQLHDQTFNDIPFKCKLTTFGIELFLKKNYPNMKLEYIEGVPYITGGYNIEELGYMTDYLISLGEHIEIIYPNQLKENYIDKLKGILNKYKY</sequence>
<dbReference type="Proteomes" id="UP000240400">
    <property type="component" value="Unassembled WGS sequence"/>
</dbReference>
<keyword evidence="1" id="KW-0423">Lactose metabolism</keyword>
<reference evidence="5 7" key="1">
    <citation type="journal article" date="2016" name="Front. Microbiol.">
        <title>Comprehensive Phylogenetic Analysis of Bovine Non-aureus Staphylococci Species Based on Whole-Genome Sequencing.</title>
        <authorList>
            <person name="Naushad S."/>
            <person name="Barkema H.W."/>
            <person name="Luby C."/>
            <person name="Condas L.A."/>
            <person name="Nobrega D.B."/>
            <person name="Carson D.A."/>
            <person name="De Buck J."/>
        </authorList>
    </citation>
    <scope>NUCLEOTIDE SEQUENCE [LARGE SCALE GENOMIC DNA]</scope>
    <source>
        <strain evidence="5 7">SNUC 4337</strain>
    </source>
</reference>
<dbReference type="Pfam" id="PF08279">
    <property type="entry name" value="HTH_11"/>
    <property type="match status" value="1"/>
</dbReference>
<name>A0A2T4S869_9STAP</name>
<dbReference type="InterPro" id="IPR026881">
    <property type="entry name" value="WYL_dom"/>
</dbReference>
<feature type="domain" description="HTH deoR-type" evidence="4">
    <location>
        <begin position="3"/>
        <end position="58"/>
    </location>
</feature>
<evidence type="ECO:0000313" key="7">
    <source>
        <dbReference type="Proteomes" id="UP000240400"/>
    </source>
</evidence>
<dbReference type="SUPFAM" id="SSF46785">
    <property type="entry name" value="Winged helix' DNA-binding domain"/>
    <property type="match status" value="1"/>
</dbReference>
<dbReference type="RefSeq" id="WP_107644483.1">
    <property type="nucleotide sequence ID" value="NZ_BMCF01000007.1"/>
</dbReference>
<dbReference type="AlphaFoldDB" id="A0A2T4S869"/>
<dbReference type="SMART" id="SM00420">
    <property type="entry name" value="HTH_DEOR"/>
    <property type="match status" value="1"/>
</dbReference>
<evidence type="ECO:0000256" key="2">
    <source>
        <dbReference type="ARBA" id="ARBA00023015"/>
    </source>
</evidence>
<reference evidence="6 8" key="3">
    <citation type="submission" date="2018-06" db="EMBL/GenBank/DDBJ databases">
        <authorList>
            <consortium name="Pathogen Informatics"/>
            <person name="Doyle S."/>
        </authorList>
    </citation>
    <scope>NUCLEOTIDE SEQUENCE [LARGE SCALE GENOMIC DNA]</scope>
    <source>
        <strain evidence="6 8">NCTC13834</strain>
    </source>
</reference>
<keyword evidence="2" id="KW-0805">Transcription regulation</keyword>
<dbReference type="InterPro" id="IPR001034">
    <property type="entry name" value="DeoR_HTH"/>
</dbReference>
<dbReference type="PROSITE" id="PS52050">
    <property type="entry name" value="WYL"/>
    <property type="match status" value="1"/>
</dbReference>
<dbReference type="OrthoDB" id="9815009at2"/>
<dbReference type="InterPro" id="IPR051534">
    <property type="entry name" value="CBASS_pafABC_assoc_protein"/>
</dbReference>
<dbReference type="PROSITE" id="PS51000">
    <property type="entry name" value="HTH_DEOR_2"/>
    <property type="match status" value="1"/>
</dbReference>
<dbReference type="InterPro" id="IPR036390">
    <property type="entry name" value="WH_DNA-bd_sf"/>
</dbReference>
<gene>
    <name evidence="5" type="ORF">BUZ61_11560</name>
    <name evidence="6" type="ORF">NCTC13834_00095</name>
</gene>
<dbReference type="InterPro" id="IPR036388">
    <property type="entry name" value="WH-like_DNA-bd_sf"/>
</dbReference>
<dbReference type="Proteomes" id="UP000254412">
    <property type="component" value="Unassembled WGS sequence"/>
</dbReference>
<dbReference type="InterPro" id="IPR013196">
    <property type="entry name" value="HTH_11"/>
</dbReference>
<reference evidence="5" key="2">
    <citation type="submission" date="2018-03" db="EMBL/GenBank/DDBJ databases">
        <authorList>
            <person name="Keele B.F."/>
        </authorList>
    </citation>
    <scope>NUCLEOTIDE SEQUENCE</scope>
    <source>
        <strain evidence="5">SNUC 4337</strain>
    </source>
</reference>
<dbReference type="Pfam" id="PF13280">
    <property type="entry name" value="WYL"/>
    <property type="match status" value="1"/>
</dbReference>
<evidence type="ECO:0000256" key="3">
    <source>
        <dbReference type="ARBA" id="ARBA00023163"/>
    </source>
</evidence>
<evidence type="ECO:0000313" key="8">
    <source>
        <dbReference type="Proteomes" id="UP000254412"/>
    </source>
</evidence>
<proteinExistence type="predicted"/>
<organism evidence="5 7">
    <name type="scientific">Staphylococcus nepalensis</name>
    <dbReference type="NCBI Taxonomy" id="214473"/>
    <lineage>
        <taxon>Bacteria</taxon>
        <taxon>Bacillati</taxon>
        <taxon>Bacillota</taxon>
        <taxon>Bacilli</taxon>
        <taxon>Bacillales</taxon>
        <taxon>Staphylococcaceae</taxon>
        <taxon>Staphylococcus</taxon>
    </lineage>
</organism>
<evidence type="ECO:0000256" key="1">
    <source>
        <dbReference type="ARBA" id="ARBA00022736"/>
    </source>
</evidence>